<keyword evidence="2" id="KW-1185">Reference proteome</keyword>
<feature type="non-terminal residue" evidence="1">
    <location>
        <position position="1"/>
    </location>
</feature>
<reference evidence="2" key="1">
    <citation type="submission" date="2021-01" db="EMBL/GenBank/DDBJ databases">
        <title>Caligus Genome Assembly.</title>
        <authorList>
            <person name="Gallardo-Escarate C."/>
        </authorList>
    </citation>
    <scope>NUCLEOTIDE SEQUENCE [LARGE SCALE GENOMIC DNA]</scope>
</reference>
<proteinExistence type="predicted"/>
<accession>A0A7T8KGD9</accession>
<sequence>ITNIKRISDRFATSNLVQEATVLGNIISTDEWAEKNLACMEDQINRTISSLKRHKMDILDKISSHSNPKNKSCPAMHSFRSYGRVRVEKESNIFVGAPKYIRHHRLFVPKARGGLGMVDIELHWR</sequence>
<dbReference type="EMBL" id="CP045894">
    <property type="protein sequence ID" value="QQP55283.1"/>
    <property type="molecule type" value="Genomic_DNA"/>
</dbReference>
<dbReference type="OrthoDB" id="2426083at2759"/>
<evidence type="ECO:0000313" key="1">
    <source>
        <dbReference type="EMBL" id="QQP55283.1"/>
    </source>
</evidence>
<evidence type="ECO:0000313" key="2">
    <source>
        <dbReference type="Proteomes" id="UP000595437"/>
    </source>
</evidence>
<dbReference type="AlphaFoldDB" id="A0A7T8KGD9"/>
<dbReference type="Proteomes" id="UP000595437">
    <property type="component" value="Chromosome 5"/>
</dbReference>
<organism evidence="1 2">
    <name type="scientific">Caligus rogercresseyi</name>
    <name type="common">Sea louse</name>
    <dbReference type="NCBI Taxonomy" id="217165"/>
    <lineage>
        <taxon>Eukaryota</taxon>
        <taxon>Metazoa</taxon>
        <taxon>Ecdysozoa</taxon>
        <taxon>Arthropoda</taxon>
        <taxon>Crustacea</taxon>
        <taxon>Multicrustacea</taxon>
        <taxon>Hexanauplia</taxon>
        <taxon>Copepoda</taxon>
        <taxon>Siphonostomatoida</taxon>
        <taxon>Caligidae</taxon>
        <taxon>Caligus</taxon>
    </lineage>
</organism>
<name>A0A7T8KGD9_CALRO</name>
<gene>
    <name evidence="1" type="ORF">FKW44_008423</name>
</gene>
<feature type="non-terminal residue" evidence="1">
    <location>
        <position position="125"/>
    </location>
</feature>
<protein>
    <submittedName>
        <fullName evidence="1">Uncharacterized protein</fullName>
    </submittedName>
</protein>